<accession>A0A420W858</accession>
<proteinExistence type="predicted"/>
<dbReference type="RefSeq" id="WP_121169730.1">
    <property type="nucleotide sequence ID" value="NZ_RBIE01000001.1"/>
</dbReference>
<dbReference type="EMBL" id="RBIE01000001">
    <property type="protein sequence ID" value="RKQ63484.1"/>
    <property type="molecule type" value="Genomic_DNA"/>
</dbReference>
<comment type="caution">
    <text evidence="1">The sequence shown here is derived from an EMBL/GenBank/DDBJ whole genome shotgun (WGS) entry which is preliminary data.</text>
</comment>
<dbReference type="Proteomes" id="UP000280881">
    <property type="component" value="Unassembled WGS sequence"/>
</dbReference>
<dbReference type="OrthoDB" id="15584at2"/>
<evidence type="ECO:0000313" key="2">
    <source>
        <dbReference type="Proteomes" id="UP000280881"/>
    </source>
</evidence>
<keyword evidence="2" id="KW-1185">Reference proteome</keyword>
<sequence>MKRLSSSLDSLRDFFQEYGRWEEPFRDFLFYGKVKFTTVHTTFFMKDYQIDHFLYLFGVKELQVGPKEAFSRLKELSKGLISLSPDHYLSSFVLFVFEGRVPSLYSSKSIWLGFRGKVEWGMFSFEGGKLVYPPQMEGVGRFISSFLS</sequence>
<evidence type="ECO:0000313" key="1">
    <source>
        <dbReference type="EMBL" id="RKQ63484.1"/>
    </source>
</evidence>
<gene>
    <name evidence="1" type="ORF">C7457_0357</name>
</gene>
<protein>
    <submittedName>
        <fullName evidence="1">Uncharacterized protein</fullName>
    </submittedName>
</protein>
<name>A0A420W858_9BACT</name>
<dbReference type="AlphaFoldDB" id="A0A420W858"/>
<organism evidence="1 2">
    <name type="scientific">Thermovibrio guaymasensis</name>
    <dbReference type="NCBI Taxonomy" id="240167"/>
    <lineage>
        <taxon>Bacteria</taxon>
        <taxon>Pseudomonadati</taxon>
        <taxon>Aquificota</taxon>
        <taxon>Aquificia</taxon>
        <taxon>Desulfurobacteriales</taxon>
        <taxon>Desulfurobacteriaceae</taxon>
        <taxon>Thermovibrio</taxon>
    </lineage>
</organism>
<reference evidence="1 2" key="1">
    <citation type="submission" date="2018-10" db="EMBL/GenBank/DDBJ databases">
        <title>Genomic Encyclopedia of Type Strains, Phase IV (KMG-IV): sequencing the most valuable type-strain genomes for metagenomic binning, comparative biology and taxonomic classification.</title>
        <authorList>
            <person name="Goeker M."/>
        </authorList>
    </citation>
    <scope>NUCLEOTIDE SEQUENCE [LARGE SCALE GENOMIC DNA]</scope>
    <source>
        <strain evidence="1 2">DSM 15521</strain>
    </source>
</reference>